<gene>
    <name evidence="5" type="ORF">BEMITA_LOCUS11980</name>
</gene>
<evidence type="ECO:0000256" key="2">
    <source>
        <dbReference type="ARBA" id="ARBA00009127"/>
    </source>
</evidence>
<evidence type="ECO:0000313" key="6">
    <source>
        <dbReference type="Proteomes" id="UP001152759"/>
    </source>
</evidence>
<keyword evidence="6" id="KW-1185">Reference proteome</keyword>
<comment type="subcellular location">
    <subcellularLocation>
        <location evidence="1">Secreted</location>
    </subcellularLocation>
</comment>
<organism evidence="5 6">
    <name type="scientific">Bemisia tabaci</name>
    <name type="common">Sweetpotato whitefly</name>
    <name type="synonym">Aleurodes tabaci</name>
    <dbReference type="NCBI Taxonomy" id="7038"/>
    <lineage>
        <taxon>Eukaryota</taxon>
        <taxon>Metazoa</taxon>
        <taxon>Ecdysozoa</taxon>
        <taxon>Arthropoda</taxon>
        <taxon>Hexapoda</taxon>
        <taxon>Insecta</taxon>
        <taxon>Pterygota</taxon>
        <taxon>Neoptera</taxon>
        <taxon>Paraneoptera</taxon>
        <taxon>Hemiptera</taxon>
        <taxon>Sternorrhyncha</taxon>
        <taxon>Aleyrodoidea</taxon>
        <taxon>Aleyrodidae</taxon>
        <taxon>Aleyrodinae</taxon>
        <taxon>Bemisia</taxon>
    </lineage>
</organism>
<sequence length="440" mass="48756">MRPRLWMLALTILPYCQAKGSQLSNECCKLPEDPMCHDPRLEVFYEFQDQWPTGIAMTPCGRKFACYPASIDPLNTNDGCNGKYAVAELTKCEELPYPNYCMNNPYGGVINYSTCPPTTKGLRHHFISVQTIVYIKELNLLFCLDAARARDCKQILYQSSSGGTKVVVIDLCNDCVAKMYYFDDSVAKPTSYFRDLAVDPKKNVAYIVDGSESTIVVLDLCTGKSYVAFKGDQTLFSNPDALPVFWGQPYYSLASSTLGNTTVGPIPLAVSTVSLSPDGKLLYYSPVFGRFLYSVCTESLLCNLPSTEVAKTVRSHGEKGVSFGILCDQRGRVWSGCAENNGITVFNPSCPFARNFLYIRDLRLGGLYLIIEPGDGYIYCVSNYMFGLPLVYPGTGPLFVDRRRKPYVVFRFKSPCESLCPSFCDPATLGLQVCSCGCCN</sequence>
<dbReference type="AlphaFoldDB" id="A0A9P0CBB4"/>
<dbReference type="InterPro" id="IPR011042">
    <property type="entry name" value="6-blade_b-propeller_TolB-like"/>
</dbReference>
<keyword evidence="3" id="KW-0964">Secreted</keyword>
<comment type="similarity">
    <text evidence="2">Belongs to the major royal jelly protein family.</text>
</comment>
<feature type="chain" id="PRO_5040265517" evidence="4">
    <location>
        <begin position="19"/>
        <end position="440"/>
    </location>
</feature>
<feature type="signal peptide" evidence="4">
    <location>
        <begin position="1"/>
        <end position="18"/>
    </location>
</feature>
<dbReference type="EMBL" id="OU963868">
    <property type="protein sequence ID" value="CAH0775810.1"/>
    <property type="molecule type" value="Genomic_DNA"/>
</dbReference>
<evidence type="ECO:0000313" key="5">
    <source>
        <dbReference type="EMBL" id="CAH0775810.1"/>
    </source>
</evidence>
<dbReference type="GO" id="GO:0005576">
    <property type="term" value="C:extracellular region"/>
    <property type="evidence" value="ECO:0007669"/>
    <property type="project" value="UniProtKB-SubCell"/>
</dbReference>
<dbReference type="SUPFAM" id="SSF63829">
    <property type="entry name" value="Calcium-dependent phosphotriesterase"/>
    <property type="match status" value="1"/>
</dbReference>
<dbReference type="KEGG" id="btab:109032314"/>
<reference evidence="5" key="1">
    <citation type="submission" date="2021-12" db="EMBL/GenBank/DDBJ databases">
        <authorList>
            <person name="King R."/>
        </authorList>
    </citation>
    <scope>NUCLEOTIDE SEQUENCE</scope>
</reference>
<evidence type="ECO:0000256" key="3">
    <source>
        <dbReference type="ARBA" id="ARBA00022525"/>
    </source>
</evidence>
<evidence type="ECO:0000256" key="4">
    <source>
        <dbReference type="SAM" id="SignalP"/>
    </source>
</evidence>
<accession>A0A9P0CBB4</accession>
<protein>
    <submittedName>
        <fullName evidence="5">Uncharacterized protein</fullName>
    </submittedName>
</protein>
<evidence type="ECO:0000256" key="1">
    <source>
        <dbReference type="ARBA" id="ARBA00004613"/>
    </source>
</evidence>
<dbReference type="PANTHER" id="PTHR10009">
    <property type="entry name" value="PROTEIN YELLOW-RELATED"/>
    <property type="match status" value="1"/>
</dbReference>
<dbReference type="PANTHER" id="PTHR10009:SF18">
    <property type="entry name" value="PROTEIN YELLOW-LIKE PROTEIN"/>
    <property type="match status" value="1"/>
</dbReference>
<name>A0A9P0CBB4_BEMTA</name>
<keyword evidence="4" id="KW-0732">Signal</keyword>
<dbReference type="Gene3D" id="2.120.10.30">
    <property type="entry name" value="TolB, C-terminal domain"/>
    <property type="match status" value="1"/>
</dbReference>
<proteinExistence type="inferred from homology"/>
<dbReference type="InterPro" id="IPR017996">
    <property type="entry name" value="MRJP/yellow-related"/>
</dbReference>
<dbReference type="Proteomes" id="UP001152759">
    <property type="component" value="Chromosome 7"/>
</dbReference>
<dbReference type="Pfam" id="PF03022">
    <property type="entry name" value="MRJP"/>
    <property type="match status" value="1"/>
</dbReference>